<protein>
    <recommendedName>
        <fullName evidence="4">DNA replication licensing factor MCM2</fullName>
        <ecNumber evidence="3">3.6.4.12</ecNumber>
    </recommendedName>
</protein>
<dbReference type="CDD" id="cd17753">
    <property type="entry name" value="MCM2"/>
    <property type="match status" value="1"/>
</dbReference>
<feature type="compositionally biased region" description="Basic and acidic residues" evidence="16">
    <location>
        <begin position="46"/>
        <end position="60"/>
    </location>
</feature>
<dbReference type="GO" id="GO:0005524">
    <property type="term" value="F:ATP binding"/>
    <property type="evidence" value="ECO:0007669"/>
    <property type="project" value="UniProtKB-KW"/>
</dbReference>
<dbReference type="GO" id="GO:0008270">
    <property type="term" value="F:zinc ion binding"/>
    <property type="evidence" value="ECO:0007669"/>
    <property type="project" value="UniProtKB-KW"/>
</dbReference>
<evidence type="ECO:0000256" key="16">
    <source>
        <dbReference type="SAM" id="MobiDB-lite"/>
    </source>
</evidence>
<dbReference type="Pfam" id="PF17207">
    <property type="entry name" value="MCM_OB"/>
    <property type="match status" value="1"/>
</dbReference>
<dbReference type="GO" id="GO:0042555">
    <property type="term" value="C:MCM complex"/>
    <property type="evidence" value="ECO:0007669"/>
    <property type="project" value="InterPro"/>
</dbReference>
<feature type="domain" description="MCM C-terminal AAA(+) ATPase" evidence="17">
    <location>
        <begin position="455"/>
        <end position="661"/>
    </location>
</feature>
<dbReference type="PRINTS" id="PR01657">
    <property type="entry name" value="MCMFAMILY"/>
</dbReference>
<dbReference type="FunFam" id="3.40.50.300:FF:000138">
    <property type="entry name" value="DNA helicase"/>
    <property type="match status" value="1"/>
</dbReference>
<dbReference type="EC" id="3.6.4.12" evidence="3"/>
<evidence type="ECO:0000256" key="7">
    <source>
        <dbReference type="ARBA" id="ARBA00022741"/>
    </source>
</evidence>
<dbReference type="InterPro" id="IPR031327">
    <property type="entry name" value="MCM"/>
</dbReference>
<evidence type="ECO:0000256" key="4">
    <source>
        <dbReference type="ARBA" id="ARBA00018925"/>
    </source>
</evidence>
<sequence length="894" mass="100445">MSDASSPQRQARPNEDGSDIDDQPFEDESAAILGDEEVQEESEGEDLFRDDMERDYRPIPELDVYEPEGLASTEDFSSMSPTARAEAEREMRQRDRAEALATGGLRRGLVADLYGDEEEDEVPLRRRRLAERVAAGLDGEGSGDLAEALESIENLEDMHGMTINEWVQQPATRQEIKNRFKSFLRTFLDESGINVYAERIVQMARENRQSLSVDYQHLAAAEQVLAYFLPEAPFHVLEIFNEGALEITLARYPRYDRISSHVNVRIVDLPLIEDLRSLRHLHLNQLVRTGGVVTSSTSVMPQLSLVKYNCMKCSCVLGPFVQSQTSGEFRPSTCPDCQSSGPFEINVEQTVYKNYQRITIQESPGKVPPGRLPRSKDAILLDDLVDSCKPGDEIELTGIYTNSYSGSLNIQTGFPVFSTVIHANNIIRKEDKLVLGSLTDEDVKTIVKLSRDERISERIFASIAPSIYGHEDIKRGIALALFGGEPKNPGEKHKIRGDINVLLCGDPGTAKSQFLKYVEQIAPRCVFTTGQGASAVGLTAYVTRNPMTKEWTLEAGALVLSDKGVCLIDEFDKMNDQDRTSIHEAMEQQSISISKAGIVTSLQARCSVIAAANPIGGRYDPSLTFADNVDLSEPILSRFDVLCVVRDTVDSVQDEMLARFVVGSHMRHHPNLSVEEKEQLVEQLSNLGATTASGDANSCDRQPLPQELLKKYIVYAKDRVHPKLNQMDQDKVAKAYADLRRESMATGSIPITVRHIESVVRLSEAHARMHLREYVNEDDVNVALRIVLESFVSTQKYGIMKTMRQKFSRFLSYRLDNQELLLFLLKQLVHERATFERSRHADEQTWQIEVPESELTDRARQVNIPSVRAFLTSELFTAHRFTYDAGRKVIIHTI</sequence>
<dbReference type="InterPro" id="IPR027417">
    <property type="entry name" value="P-loop_NTPase"/>
</dbReference>
<evidence type="ECO:0000256" key="3">
    <source>
        <dbReference type="ARBA" id="ARBA00012551"/>
    </source>
</evidence>
<feature type="compositionally biased region" description="Polar residues" evidence="16">
    <location>
        <begin position="1"/>
        <end position="11"/>
    </location>
</feature>
<evidence type="ECO:0000256" key="8">
    <source>
        <dbReference type="ARBA" id="ARBA00022771"/>
    </source>
</evidence>
<dbReference type="SUPFAM" id="SSF50249">
    <property type="entry name" value="Nucleic acid-binding proteins"/>
    <property type="match status" value="1"/>
</dbReference>
<dbReference type="GO" id="GO:0016787">
    <property type="term" value="F:hydrolase activity"/>
    <property type="evidence" value="ECO:0007669"/>
    <property type="project" value="UniProtKB-KW"/>
</dbReference>
<dbReference type="InterPro" id="IPR041562">
    <property type="entry name" value="MCM_lid"/>
</dbReference>
<dbReference type="WBParaSite" id="MCU_010780-RA">
    <property type="protein sequence ID" value="MCU_010780-RA"/>
    <property type="gene ID" value="MCU_010780"/>
</dbReference>
<evidence type="ECO:0000256" key="11">
    <source>
        <dbReference type="ARBA" id="ARBA00022833"/>
    </source>
</evidence>
<dbReference type="InterPro" id="IPR012340">
    <property type="entry name" value="NA-bd_OB-fold"/>
</dbReference>
<dbReference type="EMBL" id="UXSR01000747">
    <property type="protein sequence ID" value="VDD77366.1"/>
    <property type="molecule type" value="Genomic_DNA"/>
</dbReference>
<dbReference type="PANTHER" id="PTHR11630">
    <property type="entry name" value="DNA REPLICATION LICENSING FACTOR MCM FAMILY MEMBER"/>
    <property type="match status" value="1"/>
</dbReference>
<dbReference type="GO" id="GO:0043138">
    <property type="term" value="F:3'-5' DNA helicase activity"/>
    <property type="evidence" value="ECO:0007669"/>
    <property type="project" value="TreeGrafter"/>
</dbReference>
<dbReference type="Gene3D" id="2.40.50.140">
    <property type="entry name" value="Nucleic acid-binding proteins"/>
    <property type="match status" value="1"/>
</dbReference>
<dbReference type="PRINTS" id="PR01658">
    <property type="entry name" value="MCMPROTEIN2"/>
</dbReference>
<comment type="subcellular location">
    <subcellularLocation>
        <location evidence="1">Nucleus</location>
    </subcellularLocation>
</comment>
<gene>
    <name evidence="18" type="ORF">MCOS_LOCUS3369</name>
</gene>
<dbReference type="Gene3D" id="2.20.28.10">
    <property type="match status" value="1"/>
</dbReference>
<dbReference type="Pfam" id="PF14551">
    <property type="entry name" value="MCM_N"/>
    <property type="match status" value="1"/>
</dbReference>
<feature type="region of interest" description="Disordered" evidence="16">
    <location>
        <begin position="1"/>
        <end position="100"/>
    </location>
</feature>
<name>A0A0R3U8Y3_MESCO</name>
<dbReference type="AlphaFoldDB" id="A0A0R3U8Y3"/>
<reference evidence="20" key="2">
    <citation type="submission" date="2019-11" db="UniProtKB">
        <authorList>
            <consortium name="WormBaseParasite"/>
        </authorList>
    </citation>
    <scope>IDENTIFICATION</scope>
</reference>
<feature type="compositionally biased region" description="Acidic residues" evidence="16">
    <location>
        <begin position="16"/>
        <end position="45"/>
    </location>
</feature>
<dbReference type="Proteomes" id="UP000267029">
    <property type="component" value="Unassembled WGS sequence"/>
</dbReference>
<dbReference type="STRING" id="53468.A0A0R3U8Y3"/>
<evidence type="ECO:0000256" key="2">
    <source>
        <dbReference type="ARBA" id="ARBA00008010"/>
    </source>
</evidence>
<evidence type="ECO:0000256" key="14">
    <source>
        <dbReference type="ARBA" id="ARBA00023242"/>
    </source>
</evidence>
<reference evidence="18 19" key="1">
    <citation type="submission" date="2018-10" db="EMBL/GenBank/DDBJ databases">
        <authorList>
            <consortium name="Pathogen Informatics"/>
        </authorList>
    </citation>
    <scope>NUCLEOTIDE SEQUENCE [LARGE SCALE GENOMIC DNA]</scope>
</reference>
<evidence type="ECO:0000256" key="12">
    <source>
        <dbReference type="ARBA" id="ARBA00022840"/>
    </source>
</evidence>
<evidence type="ECO:0000313" key="19">
    <source>
        <dbReference type="Proteomes" id="UP000267029"/>
    </source>
</evidence>
<keyword evidence="7" id="KW-0547">Nucleotide-binding</keyword>
<evidence type="ECO:0000256" key="1">
    <source>
        <dbReference type="ARBA" id="ARBA00004123"/>
    </source>
</evidence>
<keyword evidence="10" id="KW-0347">Helicase</keyword>
<keyword evidence="11" id="KW-0862">Zinc</keyword>
<evidence type="ECO:0000256" key="5">
    <source>
        <dbReference type="ARBA" id="ARBA00022705"/>
    </source>
</evidence>
<accession>A0A0R3U8Y3</accession>
<keyword evidence="15" id="KW-0131">Cell cycle</keyword>
<dbReference type="InterPro" id="IPR008045">
    <property type="entry name" value="MCM2"/>
</dbReference>
<evidence type="ECO:0000256" key="15">
    <source>
        <dbReference type="ARBA" id="ARBA00023306"/>
    </source>
</evidence>
<dbReference type="PROSITE" id="PS50051">
    <property type="entry name" value="MCM_2"/>
    <property type="match status" value="1"/>
</dbReference>
<keyword evidence="5" id="KW-0235">DNA replication</keyword>
<dbReference type="InterPro" id="IPR001208">
    <property type="entry name" value="MCM_dom"/>
</dbReference>
<dbReference type="GO" id="GO:0003697">
    <property type="term" value="F:single-stranded DNA binding"/>
    <property type="evidence" value="ECO:0007669"/>
    <property type="project" value="TreeGrafter"/>
</dbReference>
<dbReference type="GO" id="GO:0000727">
    <property type="term" value="P:double-strand break repair via break-induced replication"/>
    <property type="evidence" value="ECO:0007669"/>
    <property type="project" value="TreeGrafter"/>
</dbReference>
<keyword evidence="13" id="KW-0238">DNA-binding</keyword>
<organism evidence="18 19">
    <name type="scientific">Mesocestoides corti</name>
    <name type="common">Flatworm</name>
    <dbReference type="NCBI Taxonomy" id="53468"/>
    <lineage>
        <taxon>Eukaryota</taxon>
        <taxon>Metazoa</taxon>
        <taxon>Spiralia</taxon>
        <taxon>Lophotrochozoa</taxon>
        <taxon>Platyhelminthes</taxon>
        <taxon>Cestoda</taxon>
        <taxon>Eucestoda</taxon>
        <taxon>Cyclophyllidea</taxon>
        <taxon>Mesocestoididae</taxon>
        <taxon>Mesocestoides</taxon>
    </lineage>
</organism>
<dbReference type="Pfam" id="PF17855">
    <property type="entry name" value="MCM_lid"/>
    <property type="match status" value="1"/>
</dbReference>
<evidence type="ECO:0000313" key="18">
    <source>
        <dbReference type="EMBL" id="VDD77366.1"/>
    </source>
</evidence>
<dbReference type="Gene3D" id="3.40.50.300">
    <property type="entry name" value="P-loop containing nucleotide triphosphate hydrolases"/>
    <property type="match status" value="1"/>
</dbReference>
<dbReference type="Pfam" id="PF23669">
    <property type="entry name" value="WHD_MCM2"/>
    <property type="match status" value="1"/>
</dbReference>
<evidence type="ECO:0000259" key="17">
    <source>
        <dbReference type="PROSITE" id="PS50051"/>
    </source>
</evidence>
<dbReference type="GO" id="GO:1902975">
    <property type="term" value="P:mitotic DNA replication initiation"/>
    <property type="evidence" value="ECO:0007669"/>
    <property type="project" value="TreeGrafter"/>
</dbReference>
<dbReference type="Gene3D" id="3.30.1640.10">
    <property type="entry name" value="mini-chromosome maintenance (MCM) complex, chain A, domain 1"/>
    <property type="match status" value="1"/>
</dbReference>
<evidence type="ECO:0000256" key="9">
    <source>
        <dbReference type="ARBA" id="ARBA00022801"/>
    </source>
</evidence>
<dbReference type="Pfam" id="PF12619">
    <property type="entry name" value="MCM2_N"/>
    <property type="match status" value="1"/>
</dbReference>
<evidence type="ECO:0000256" key="13">
    <source>
        <dbReference type="ARBA" id="ARBA00023125"/>
    </source>
</evidence>
<dbReference type="InterPro" id="IPR059098">
    <property type="entry name" value="WHD_MCM2"/>
</dbReference>
<dbReference type="InterPro" id="IPR033762">
    <property type="entry name" value="MCM_OB"/>
</dbReference>
<dbReference type="Pfam" id="PF00493">
    <property type="entry name" value="MCM"/>
    <property type="match status" value="1"/>
</dbReference>
<dbReference type="InterPro" id="IPR027925">
    <property type="entry name" value="MCM_N"/>
</dbReference>
<dbReference type="PROSITE" id="PS00847">
    <property type="entry name" value="MCM_1"/>
    <property type="match status" value="1"/>
</dbReference>
<dbReference type="SUPFAM" id="SSF52540">
    <property type="entry name" value="P-loop containing nucleoside triphosphate hydrolases"/>
    <property type="match status" value="1"/>
</dbReference>
<keyword evidence="14" id="KW-0539">Nucleus</keyword>
<dbReference type="SMART" id="SM00350">
    <property type="entry name" value="MCM"/>
    <property type="match status" value="1"/>
</dbReference>
<dbReference type="PANTHER" id="PTHR11630:SF44">
    <property type="entry name" value="DNA REPLICATION LICENSING FACTOR MCM2"/>
    <property type="match status" value="1"/>
</dbReference>
<dbReference type="InterPro" id="IPR018525">
    <property type="entry name" value="MCM_CS"/>
</dbReference>
<dbReference type="GO" id="GO:0005634">
    <property type="term" value="C:nucleus"/>
    <property type="evidence" value="ECO:0007669"/>
    <property type="project" value="UniProtKB-SubCell"/>
</dbReference>
<evidence type="ECO:0000256" key="10">
    <source>
        <dbReference type="ARBA" id="ARBA00022806"/>
    </source>
</evidence>
<keyword evidence="19" id="KW-1185">Reference proteome</keyword>
<keyword evidence="12" id="KW-0067">ATP-binding</keyword>
<feature type="compositionally biased region" description="Basic and acidic residues" evidence="16">
    <location>
        <begin position="85"/>
        <end position="98"/>
    </location>
</feature>
<dbReference type="GO" id="GO:0017116">
    <property type="term" value="F:single-stranded DNA helicase activity"/>
    <property type="evidence" value="ECO:0007669"/>
    <property type="project" value="TreeGrafter"/>
</dbReference>
<keyword evidence="6" id="KW-0479">Metal-binding</keyword>
<dbReference type="OrthoDB" id="844at2759"/>
<evidence type="ECO:0000313" key="20">
    <source>
        <dbReference type="WBParaSite" id="MCU_010780-RA"/>
    </source>
</evidence>
<keyword evidence="9" id="KW-0378">Hydrolase</keyword>
<comment type="similarity">
    <text evidence="2">Belongs to the MCM family.</text>
</comment>
<proteinExistence type="inferred from homology"/>
<evidence type="ECO:0000256" key="6">
    <source>
        <dbReference type="ARBA" id="ARBA00022723"/>
    </source>
</evidence>
<keyword evidence="8" id="KW-0863">Zinc-finger</keyword>